<organism evidence="1 2">
    <name type="scientific">Streptomyces botrytidirepellens</name>
    <dbReference type="NCBI Taxonomy" id="2486417"/>
    <lineage>
        <taxon>Bacteria</taxon>
        <taxon>Bacillati</taxon>
        <taxon>Actinomycetota</taxon>
        <taxon>Actinomycetes</taxon>
        <taxon>Kitasatosporales</taxon>
        <taxon>Streptomycetaceae</taxon>
        <taxon>Streptomyces</taxon>
    </lineage>
</organism>
<reference evidence="1 2" key="1">
    <citation type="submission" date="2018-11" db="EMBL/GenBank/DDBJ databases">
        <title>The Potential of Streptomyces as Biocontrol Agents against the Tomato grey mould, Botrytis cinerea (Gray mold) Frontiers in Microbiology.</title>
        <authorList>
            <person name="Li D."/>
        </authorList>
    </citation>
    <scope>NUCLEOTIDE SEQUENCE [LARGE SCALE GENOMIC DNA]</scope>
    <source>
        <strain evidence="1 2">NEAU-LD23</strain>
    </source>
</reference>
<gene>
    <name evidence="1" type="ORF">EEJ42_02215</name>
</gene>
<dbReference type="Gene3D" id="1.10.340.30">
    <property type="entry name" value="Hypothetical protein, domain 2"/>
    <property type="match status" value="1"/>
</dbReference>
<evidence type="ECO:0000313" key="1">
    <source>
        <dbReference type="EMBL" id="RNG37356.1"/>
    </source>
</evidence>
<dbReference type="RefSeq" id="WP_123098345.1">
    <property type="nucleotide sequence ID" value="NZ_RIBZ01000032.1"/>
</dbReference>
<dbReference type="GO" id="GO:0006281">
    <property type="term" value="P:DNA repair"/>
    <property type="evidence" value="ECO:0007669"/>
    <property type="project" value="InterPro"/>
</dbReference>
<evidence type="ECO:0000313" key="2">
    <source>
        <dbReference type="Proteomes" id="UP000275401"/>
    </source>
</evidence>
<sequence>MIMFSLHSHAGTQPATVAPVKTRSFCADHPAWTHTPSRYPYNRYCYRLFAGEQDTKWLATWGDGVLDVQPLAGYTADADLPEITHTDLSRLLGDAPIGLVRSLASLGTVIRVSTPSLWEALSAQVIMQDMLVTAGRDSYRQWCRLYGAYWSTPRGPLYTAPDAGFVLGLPDRRFTDAGIGQATALALRAAAAAYLEQADNWVRFTGEQLVAALRRIRGVTLWTAAAAAVDYTGDGSCYPLESALDYWASQAAVSGHTRTRSLCEAVKAWAWSPERRHALTLAILTRSHTSPAAFHRSSSAHVAVTPVLS</sequence>
<name>A0A3M8X547_9ACTN</name>
<dbReference type="InterPro" id="IPR011257">
    <property type="entry name" value="DNA_glycosylase"/>
</dbReference>
<dbReference type="EMBL" id="RIBZ01000032">
    <property type="protein sequence ID" value="RNG37356.1"/>
    <property type="molecule type" value="Genomic_DNA"/>
</dbReference>
<dbReference type="Proteomes" id="UP000275401">
    <property type="component" value="Unassembled WGS sequence"/>
</dbReference>
<protein>
    <submittedName>
        <fullName evidence="1">Uncharacterized protein</fullName>
    </submittedName>
</protein>
<dbReference type="GO" id="GO:0003824">
    <property type="term" value="F:catalytic activity"/>
    <property type="evidence" value="ECO:0007669"/>
    <property type="project" value="InterPro"/>
</dbReference>
<dbReference type="SUPFAM" id="SSF48150">
    <property type="entry name" value="DNA-glycosylase"/>
    <property type="match status" value="1"/>
</dbReference>
<keyword evidence="2" id="KW-1185">Reference proteome</keyword>
<dbReference type="AlphaFoldDB" id="A0A3M8X547"/>
<comment type="caution">
    <text evidence="1">The sequence shown here is derived from an EMBL/GenBank/DDBJ whole genome shotgun (WGS) entry which is preliminary data.</text>
</comment>
<accession>A0A3M8X547</accession>
<proteinExistence type="predicted"/>